<dbReference type="Proteomes" id="UP000054567">
    <property type="component" value="Unassembled WGS sequence"/>
</dbReference>
<gene>
    <name evidence="2" type="ORF">CPAG_06687</name>
</gene>
<accession>A0A0J6FLS8</accession>
<dbReference type="AlphaFoldDB" id="A0A0J6FLS8"/>
<reference evidence="3" key="3">
    <citation type="journal article" date="2010" name="Genome Res.">
        <title>Population genomic sequencing of Coccidioides fungi reveals recent hybridization and transposon control.</title>
        <authorList>
            <person name="Neafsey D.E."/>
            <person name="Barker B.M."/>
            <person name="Sharpton T.J."/>
            <person name="Stajich J.E."/>
            <person name="Park D.J."/>
            <person name="Whiston E."/>
            <person name="Hung C.-Y."/>
            <person name="McMahan C."/>
            <person name="White J."/>
            <person name="Sykes S."/>
            <person name="Heiman D."/>
            <person name="Young S."/>
            <person name="Zeng Q."/>
            <person name="Abouelleil A."/>
            <person name="Aftuck L."/>
            <person name="Bessette D."/>
            <person name="Brown A."/>
            <person name="FitzGerald M."/>
            <person name="Lui A."/>
            <person name="Macdonald J.P."/>
            <person name="Priest M."/>
            <person name="Orbach M.J."/>
            <person name="Galgiani J.N."/>
            <person name="Kirkland T.N."/>
            <person name="Cole G.T."/>
            <person name="Birren B.W."/>
            <person name="Henn M.R."/>
            <person name="Taylor J.W."/>
            <person name="Rounsley S.D."/>
        </authorList>
    </citation>
    <scope>NUCLEOTIDE SEQUENCE [LARGE SCALE GENOMIC DNA]</scope>
    <source>
        <strain evidence="3">RMSCC 3488</strain>
    </source>
</reference>
<evidence type="ECO:0000256" key="1">
    <source>
        <dbReference type="SAM" id="MobiDB-lite"/>
    </source>
</evidence>
<reference evidence="3" key="2">
    <citation type="journal article" date="2009" name="Genome Res.">
        <title>Comparative genomic analyses of the human fungal pathogens Coccidioides and their relatives.</title>
        <authorList>
            <person name="Sharpton T.J."/>
            <person name="Stajich J.E."/>
            <person name="Rounsley S.D."/>
            <person name="Gardner M.J."/>
            <person name="Wortman J.R."/>
            <person name="Jordar V.S."/>
            <person name="Maiti R."/>
            <person name="Kodira C.D."/>
            <person name="Neafsey D.E."/>
            <person name="Zeng Q."/>
            <person name="Hung C.-Y."/>
            <person name="McMahan C."/>
            <person name="Muszewska A."/>
            <person name="Grynberg M."/>
            <person name="Mandel M.A."/>
            <person name="Kellner E.M."/>
            <person name="Barker B.M."/>
            <person name="Galgiani J.N."/>
            <person name="Orbach M.J."/>
            <person name="Kirkland T.N."/>
            <person name="Cole G.T."/>
            <person name="Henn M.R."/>
            <person name="Birren B.W."/>
            <person name="Taylor J.W."/>
        </authorList>
    </citation>
    <scope>NUCLEOTIDE SEQUENCE [LARGE SCALE GENOMIC DNA]</scope>
    <source>
        <strain evidence="3">RMSCC 3488</strain>
    </source>
</reference>
<feature type="region of interest" description="Disordered" evidence="1">
    <location>
        <begin position="92"/>
        <end position="111"/>
    </location>
</feature>
<dbReference type="EMBL" id="DS268112">
    <property type="protein sequence ID" value="KMM70375.1"/>
    <property type="molecule type" value="Genomic_DNA"/>
</dbReference>
<feature type="compositionally biased region" description="Basic and acidic residues" evidence="1">
    <location>
        <begin position="94"/>
        <end position="111"/>
    </location>
</feature>
<proteinExistence type="predicted"/>
<protein>
    <submittedName>
        <fullName evidence="2">Uncharacterized protein</fullName>
    </submittedName>
</protein>
<reference evidence="2 3" key="1">
    <citation type="submission" date="2007-06" db="EMBL/GenBank/DDBJ databases">
        <title>The Genome Sequence of Coccidioides posadasii RMSCC_3488.</title>
        <authorList>
            <consortium name="Coccidioides Genome Resources Consortium"/>
            <consortium name="The Broad Institute Genome Sequencing Platform"/>
            <person name="Henn M.R."/>
            <person name="Sykes S."/>
            <person name="Young S."/>
            <person name="Jaffe D."/>
            <person name="Berlin A."/>
            <person name="Alvarez P."/>
            <person name="Butler J."/>
            <person name="Gnerre S."/>
            <person name="Grabherr M."/>
            <person name="Mauceli E."/>
            <person name="Brockman W."/>
            <person name="Kodira C."/>
            <person name="Alvarado L."/>
            <person name="Zeng Q."/>
            <person name="Crawford M."/>
            <person name="Antoine C."/>
            <person name="Devon K."/>
            <person name="Galgiani J."/>
            <person name="Orsborn K."/>
            <person name="Lewis M.L."/>
            <person name="Nusbaum C."/>
            <person name="Galagan J."/>
            <person name="Birren B."/>
        </authorList>
    </citation>
    <scope>NUCLEOTIDE SEQUENCE [LARGE SCALE GENOMIC DNA]</scope>
    <source>
        <strain evidence="2 3">RMSCC 3488</strain>
    </source>
</reference>
<name>A0A0J6FLS8_COCPO</name>
<sequence length="111" mass="12484">MAEKQLFQPGRCRSLQQRALQTPKDTVDSFSCTHLCNNWRVVIALSSWISGKSTAITIFTTEDFKDTLNLTGLSTQGSIKWADECKIRKGNGTTKEKMEQSNKLVKNEKSV</sequence>
<evidence type="ECO:0000313" key="3">
    <source>
        <dbReference type="Proteomes" id="UP000054567"/>
    </source>
</evidence>
<dbReference type="VEuPathDB" id="FungiDB:CPAG_06687"/>
<organism evidence="2 3">
    <name type="scientific">Coccidioides posadasii RMSCC 3488</name>
    <dbReference type="NCBI Taxonomy" id="454284"/>
    <lineage>
        <taxon>Eukaryota</taxon>
        <taxon>Fungi</taxon>
        <taxon>Dikarya</taxon>
        <taxon>Ascomycota</taxon>
        <taxon>Pezizomycotina</taxon>
        <taxon>Eurotiomycetes</taxon>
        <taxon>Eurotiomycetidae</taxon>
        <taxon>Onygenales</taxon>
        <taxon>Onygenaceae</taxon>
        <taxon>Coccidioides</taxon>
    </lineage>
</organism>
<evidence type="ECO:0000313" key="2">
    <source>
        <dbReference type="EMBL" id="KMM70375.1"/>
    </source>
</evidence>